<gene>
    <name evidence="3" type="ORF">CK503_11580</name>
</gene>
<feature type="chain" id="PRO_5013399121" description="DUF4412 domain-containing protein" evidence="1">
    <location>
        <begin position="25"/>
        <end position="251"/>
    </location>
</feature>
<feature type="signal peptide" evidence="1">
    <location>
        <begin position="1"/>
        <end position="24"/>
    </location>
</feature>
<evidence type="ECO:0000256" key="1">
    <source>
        <dbReference type="SAM" id="SignalP"/>
    </source>
</evidence>
<proteinExistence type="predicted"/>
<evidence type="ECO:0000259" key="2">
    <source>
        <dbReference type="Pfam" id="PF14371"/>
    </source>
</evidence>
<sequence>MKKASYYLSAMLLVASFSQQPASAQFEGKITFNSYNYSSEGVEQKDDNFTLFVTPDRILLQGEKKYGFMESIQTEGVLVRLDFEDFVFLTGSNEALKISKSDITSMMNMFGNGQSANTAADKADNVDYERTGESSTIQGFKADKFIFRDNEEPNEHTEVWMTKQLDVNWGMLAESWSGSAKTIISSLPTNLVFKEKYFPLKVEVFKDDQLVSKLEATEVNPSSVAKAMVQVPSGIKVLSFQDYLFQKMSQQ</sequence>
<accession>A0A2A2G6W2</accession>
<dbReference type="AlphaFoldDB" id="A0A2A2G6W2"/>
<dbReference type="EMBL" id="NSKE01000008">
    <property type="protein sequence ID" value="PAU93371.1"/>
    <property type="molecule type" value="Genomic_DNA"/>
</dbReference>
<protein>
    <recommendedName>
        <fullName evidence="2">DUF4412 domain-containing protein</fullName>
    </recommendedName>
</protein>
<dbReference type="Proteomes" id="UP000218831">
    <property type="component" value="Unassembled WGS sequence"/>
</dbReference>
<evidence type="ECO:0000313" key="3">
    <source>
        <dbReference type="EMBL" id="PAU93371.1"/>
    </source>
</evidence>
<dbReference type="InterPro" id="IPR025524">
    <property type="entry name" value="DUF4412"/>
</dbReference>
<organism evidence="3 4">
    <name type="scientific">Fodinibius salipaludis</name>
    <dbReference type="NCBI Taxonomy" id="2032627"/>
    <lineage>
        <taxon>Bacteria</taxon>
        <taxon>Pseudomonadati</taxon>
        <taxon>Balneolota</taxon>
        <taxon>Balneolia</taxon>
        <taxon>Balneolales</taxon>
        <taxon>Balneolaceae</taxon>
        <taxon>Fodinibius</taxon>
    </lineage>
</organism>
<keyword evidence="4" id="KW-1185">Reference proteome</keyword>
<dbReference type="RefSeq" id="WP_095606982.1">
    <property type="nucleotide sequence ID" value="NZ_NSKE01000008.1"/>
</dbReference>
<feature type="domain" description="DUF4412" evidence="2">
    <location>
        <begin position="93"/>
        <end position="234"/>
    </location>
</feature>
<evidence type="ECO:0000313" key="4">
    <source>
        <dbReference type="Proteomes" id="UP000218831"/>
    </source>
</evidence>
<reference evidence="3 4" key="1">
    <citation type="submission" date="2017-08" db="EMBL/GenBank/DDBJ databases">
        <title>Aliifodinibius alkalisoli sp. nov., isolated from saline alkaline soil.</title>
        <authorList>
            <person name="Liu D."/>
            <person name="Zhang G."/>
        </authorList>
    </citation>
    <scope>NUCLEOTIDE SEQUENCE [LARGE SCALE GENOMIC DNA]</scope>
    <source>
        <strain evidence="3 4">WN023</strain>
    </source>
</reference>
<name>A0A2A2G6W2_9BACT</name>
<dbReference type="OrthoDB" id="1523250at2"/>
<comment type="caution">
    <text evidence="3">The sequence shown here is derived from an EMBL/GenBank/DDBJ whole genome shotgun (WGS) entry which is preliminary data.</text>
</comment>
<keyword evidence="1" id="KW-0732">Signal</keyword>
<dbReference type="Pfam" id="PF14371">
    <property type="entry name" value="DUF4412"/>
    <property type="match status" value="1"/>
</dbReference>